<dbReference type="PATRIC" id="fig|1227275.3.peg.175"/>
<keyword evidence="7 14" id="KW-0812">Transmembrane</keyword>
<evidence type="ECO:0000313" key="16">
    <source>
        <dbReference type="Proteomes" id="UP000016617"/>
    </source>
</evidence>
<comment type="caution">
    <text evidence="15">The sequence shown here is derived from an EMBL/GenBank/DDBJ whole genome shotgun (WGS) entry which is preliminary data.</text>
</comment>
<dbReference type="Pfam" id="PF03611">
    <property type="entry name" value="EIIC-GAT"/>
    <property type="match status" value="1"/>
</dbReference>
<dbReference type="GO" id="GO:0005886">
    <property type="term" value="C:plasma membrane"/>
    <property type="evidence" value="ECO:0007669"/>
    <property type="project" value="UniProtKB-SubCell"/>
</dbReference>
<comment type="subcellular location">
    <subcellularLocation>
        <location evidence="1">Cell membrane</location>
        <topology evidence="1">Multi-pass membrane protein</topology>
    </subcellularLocation>
</comment>
<keyword evidence="9 14" id="KW-0472">Membrane</keyword>
<evidence type="ECO:0000256" key="11">
    <source>
        <dbReference type="ARBA" id="ARBA00038218"/>
    </source>
</evidence>
<feature type="transmembrane region" description="Helical" evidence="14">
    <location>
        <begin position="12"/>
        <end position="35"/>
    </location>
</feature>
<evidence type="ECO:0000256" key="14">
    <source>
        <dbReference type="SAM" id="Phobius"/>
    </source>
</evidence>
<dbReference type="InterPro" id="IPR051562">
    <property type="entry name" value="Ascorbate-PTS_EIIC"/>
</dbReference>
<evidence type="ECO:0000256" key="12">
    <source>
        <dbReference type="ARBA" id="ARBA00039702"/>
    </source>
</evidence>
<dbReference type="EMBL" id="AWVA01000011">
    <property type="protein sequence ID" value="ERJ78866.1"/>
    <property type="molecule type" value="Genomic_DNA"/>
</dbReference>
<reference evidence="15 16" key="1">
    <citation type="submission" date="2013-06" db="EMBL/GenBank/DDBJ databases">
        <authorList>
            <person name="Weinstock G."/>
            <person name="Sodergren E."/>
            <person name="Lobos E.A."/>
            <person name="Fulton L."/>
            <person name="Fulton R."/>
            <person name="Courtney L."/>
            <person name="Fronick C."/>
            <person name="O'Laughlin M."/>
            <person name="Godfrey J."/>
            <person name="Wilson R.M."/>
            <person name="Miner T."/>
            <person name="Farmer C."/>
            <person name="Delehaunty K."/>
            <person name="Cordes M."/>
            <person name="Minx P."/>
            <person name="Tomlinson C."/>
            <person name="Chen J."/>
            <person name="Wollam A."/>
            <person name="Pepin K.H."/>
            <person name="Bhonagiri V."/>
            <person name="Zhang X."/>
            <person name="Warren W."/>
            <person name="Mitreva M."/>
            <person name="Mardis E.R."/>
            <person name="Wilson R.K."/>
        </authorList>
    </citation>
    <scope>NUCLEOTIDE SEQUENCE [LARGE SCALE GENOMIC DNA]</scope>
    <source>
        <strain evidence="15 16">W1703</strain>
    </source>
</reference>
<accession>U2IY13</accession>
<protein>
    <recommendedName>
        <fullName evidence="12">Ascorbate-specific PTS system EIIC component</fullName>
    </recommendedName>
    <alternativeName>
        <fullName evidence="13">Ascorbate-specific permease IIC component UlaA</fullName>
    </alternativeName>
</protein>
<proteinExistence type="inferred from homology"/>
<dbReference type="HOGENOM" id="CLU_2208640_0_0_9"/>
<dbReference type="AlphaFoldDB" id="U2IY13"/>
<evidence type="ECO:0000256" key="1">
    <source>
        <dbReference type="ARBA" id="ARBA00004651"/>
    </source>
</evidence>
<comment type="function">
    <text evidence="10">The phosphoenolpyruvate-dependent sugar phosphotransferase system (sugar PTS), a major carbohydrate active transport system, catalyzes the phosphorylation of incoming sugar substrates concomitantly with their translocation across the cell membrane. The enzyme II UlaABC PTS system is involved in ascorbate transport.</text>
</comment>
<sequence length="107" mass="11666">MEDIEMPKAFEFLQDTYLSVMVVMVPLYIITAAFAGSEAVDTGSQNYLMYAFLQSIQFVVGIYVLLAGVRLLLGEIVPAFRGIAMKLVPDAIPALDCPSSSLTLPML</sequence>
<evidence type="ECO:0000256" key="5">
    <source>
        <dbReference type="ARBA" id="ARBA00022597"/>
    </source>
</evidence>
<keyword evidence="8 14" id="KW-1133">Transmembrane helix</keyword>
<feature type="transmembrane region" description="Helical" evidence="14">
    <location>
        <begin position="47"/>
        <end position="73"/>
    </location>
</feature>
<evidence type="ECO:0000256" key="3">
    <source>
        <dbReference type="ARBA" id="ARBA00022448"/>
    </source>
</evidence>
<name>U2IY13_9STRE</name>
<dbReference type="PANTHER" id="PTHR33843:SF4">
    <property type="entry name" value="ASCORBATE-SPECIFIC PTS SYSTEM EIIC COMPONENT"/>
    <property type="match status" value="1"/>
</dbReference>
<comment type="subunit">
    <text evidence="2">Homodimer.</text>
</comment>
<keyword evidence="5" id="KW-0762">Sugar transport</keyword>
<dbReference type="GO" id="GO:0009401">
    <property type="term" value="P:phosphoenolpyruvate-dependent sugar phosphotransferase system"/>
    <property type="evidence" value="ECO:0007669"/>
    <property type="project" value="UniProtKB-KW"/>
</dbReference>
<keyword evidence="4" id="KW-1003">Cell membrane</keyword>
<dbReference type="Proteomes" id="UP000016617">
    <property type="component" value="Unassembled WGS sequence"/>
</dbReference>
<comment type="similarity">
    <text evidence="11">Belongs to the UlaA family.</text>
</comment>
<evidence type="ECO:0000256" key="2">
    <source>
        <dbReference type="ARBA" id="ARBA00011738"/>
    </source>
</evidence>
<evidence type="ECO:0000256" key="7">
    <source>
        <dbReference type="ARBA" id="ARBA00022692"/>
    </source>
</evidence>
<keyword evidence="6" id="KW-0598">Phosphotransferase system</keyword>
<organism evidence="15 16">
    <name type="scientific">Streptococcus sobrinus W1703</name>
    <dbReference type="NCBI Taxonomy" id="1227275"/>
    <lineage>
        <taxon>Bacteria</taxon>
        <taxon>Bacillati</taxon>
        <taxon>Bacillota</taxon>
        <taxon>Bacilli</taxon>
        <taxon>Lactobacillales</taxon>
        <taxon>Streptococcaceae</taxon>
        <taxon>Streptococcus</taxon>
    </lineage>
</organism>
<dbReference type="InterPro" id="IPR004703">
    <property type="entry name" value="PTS_sugar-sp_permease"/>
</dbReference>
<evidence type="ECO:0000256" key="10">
    <source>
        <dbReference type="ARBA" id="ARBA00037387"/>
    </source>
</evidence>
<evidence type="ECO:0000256" key="6">
    <source>
        <dbReference type="ARBA" id="ARBA00022683"/>
    </source>
</evidence>
<evidence type="ECO:0000313" key="15">
    <source>
        <dbReference type="EMBL" id="ERJ78866.1"/>
    </source>
</evidence>
<keyword evidence="3" id="KW-0813">Transport</keyword>
<dbReference type="PANTHER" id="PTHR33843">
    <property type="entry name" value="ASCORBATE-SPECIFIC PTS SYSTEM EIIC COMPONENT"/>
    <property type="match status" value="1"/>
</dbReference>
<evidence type="ECO:0000256" key="8">
    <source>
        <dbReference type="ARBA" id="ARBA00022989"/>
    </source>
</evidence>
<evidence type="ECO:0000256" key="9">
    <source>
        <dbReference type="ARBA" id="ARBA00023136"/>
    </source>
</evidence>
<evidence type="ECO:0000256" key="13">
    <source>
        <dbReference type="ARBA" id="ARBA00042859"/>
    </source>
</evidence>
<gene>
    <name evidence="15" type="ORF">HMPREF1557_00199</name>
</gene>
<evidence type="ECO:0000256" key="4">
    <source>
        <dbReference type="ARBA" id="ARBA00022475"/>
    </source>
</evidence>